<dbReference type="InterPro" id="IPR016840">
    <property type="entry name" value="Glyco_hydro_43_endo_a_Ara-ase"/>
</dbReference>
<evidence type="ECO:0000256" key="9">
    <source>
        <dbReference type="PIRSR" id="PIRSR606710-2"/>
    </source>
</evidence>
<sequence length="327" mass="34520">MHLFAVLPLLSLLTPLITAFSSPLPCTGTCTNTHDPALLQRGSDGTYFRFATGGRLPIHTSPSLTGPWTYVGDVLPEGGSSIDNPGADDAWAPDVHEVDGTYYCYYSVSSFGTQDSAIGVATSSSMDPGTWTDHGATGLSSSEGDDYNAIDANLVVQADEGEAHLAFGSFWGDIFTTTLASSLLTISGDASPVQIELNNTGTRPSEGAYIHQRDGSFWLFFSSGICCGYDGDRPAPGEEYKIMVCKSDAVEGPYVDADGTSCLSNGGTLVLGSHDNVYGPGGQGVYADAEYGDVLYYHYVDTNIGYSDGQKQLGISVIDWSSGWPVV</sequence>
<accession>A0AAV9PI72</accession>
<dbReference type="InterPro" id="IPR023296">
    <property type="entry name" value="Glyco_hydro_beta-prop_sf"/>
</dbReference>
<dbReference type="PIRSF" id="PIRSF026534">
    <property type="entry name" value="Endo_alpha-L-arabinosidase"/>
    <property type="match status" value="1"/>
</dbReference>
<dbReference type="AlphaFoldDB" id="A0AAV9PI72"/>
<dbReference type="Pfam" id="PF04616">
    <property type="entry name" value="Glyco_hydro_43"/>
    <property type="match status" value="1"/>
</dbReference>
<dbReference type="Proteomes" id="UP001337655">
    <property type="component" value="Unassembled WGS sequence"/>
</dbReference>
<comment type="catalytic activity">
    <reaction evidence="1 7">
        <text>Endohydrolysis of (1-&gt;5)-alpha-arabinofuranosidic linkages in (1-&gt;5)-arabinans.</text>
        <dbReference type="EC" id="3.2.1.99"/>
    </reaction>
</comment>
<keyword evidence="10" id="KW-0732">Signal</keyword>
<dbReference type="SUPFAM" id="SSF75005">
    <property type="entry name" value="Arabinanase/levansucrase/invertase"/>
    <property type="match status" value="1"/>
</dbReference>
<evidence type="ECO:0000256" key="2">
    <source>
        <dbReference type="ARBA" id="ARBA00004834"/>
    </source>
</evidence>
<protein>
    <recommendedName>
        <fullName evidence="4 7">Arabinan endo-1,5-alpha-L-arabinosidase</fullName>
        <ecNumber evidence="4 7">3.2.1.99</ecNumber>
    </recommendedName>
</protein>
<comment type="similarity">
    <text evidence="3 7">Belongs to the glycosyl hydrolase 43 family.</text>
</comment>
<feature type="site" description="Important for catalytic activity, responsible for pKa modulation of the active site Glu and correct orientation of both the proton donor and substrate" evidence="9">
    <location>
        <position position="151"/>
    </location>
</feature>
<keyword evidence="12" id="KW-1185">Reference proteome</keyword>
<evidence type="ECO:0000256" key="7">
    <source>
        <dbReference type="PIRNR" id="PIRNR026534"/>
    </source>
</evidence>
<dbReference type="InterPro" id="IPR050727">
    <property type="entry name" value="GH43_arabinanases"/>
</dbReference>
<keyword evidence="5 7" id="KW-0378">Hydrolase</keyword>
<feature type="chain" id="PRO_5043731941" description="Arabinan endo-1,5-alpha-L-arabinosidase" evidence="10">
    <location>
        <begin position="20"/>
        <end position="327"/>
    </location>
</feature>
<evidence type="ECO:0000256" key="8">
    <source>
        <dbReference type="PIRSR" id="PIRSR606710-1"/>
    </source>
</evidence>
<comment type="pathway">
    <text evidence="2 7">Glycan metabolism; L-arabinan degradation.</text>
</comment>
<dbReference type="GO" id="GO:0005975">
    <property type="term" value="P:carbohydrate metabolic process"/>
    <property type="evidence" value="ECO:0007669"/>
    <property type="project" value="InterPro"/>
</dbReference>
<feature type="signal peptide" evidence="10">
    <location>
        <begin position="1"/>
        <end position="19"/>
    </location>
</feature>
<evidence type="ECO:0000256" key="1">
    <source>
        <dbReference type="ARBA" id="ARBA00000375"/>
    </source>
</evidence>
<dbReference type="EC" id="3.2.1.99" evidence="4 7"/>
<evidence type="ECO:0000256" key="3">
    <source>
        <dbReference type="ARBA" id="ARBA00009865"/>
    </source>
</evidence>
<feature type="active site" description="Proton donor" evidence="8">
    <location>
        <position position="206"/>
    </location>
</feature>
<dbReference type="InterPro" id="IPR006710">
    <property type="entry name" value="Glyco_hydro_43"/>
</dbReference>
<dbReference type="EMBL" id="JAVRRT010000003">
    <property type="protein sequence ID" value="KAK5173289.1"/>
    <property type="molecule type" value="Genomic_DNA"/>
</dbReference>
<dbReference type="Gene3D" id="2.115.10.20">
    <property type="entry name" value="Glycosyl hydrolase domain, family 43"/>
    <property type="match status" value="1"/>
</dbReference>
<evidence type="ECO:0000313" key="12">
    <source>
        <dbReference type="Proteomes" id="UP001337655"/>
    </source>
</evidence>
<name>A0AAV9PI72_9PEZI</name>
<dbReference type="CDD" id="cd18831">
    <property type="entry name" value="GH43_AnAbnA-like"/>
    <property type="match status" value="1"/>
</dbReference>
<proteinExistence type="inferred from homology"/>
<dbReference type="GO" id="GO:0046558">
    <property type="term" value="F:arabinan endo-1,5-alpha-L-arabinosidase activity"/>
    <property type="evidence" value="ECO:0007669"/>
    <property type="project" value="UniProtKB-EC"/>
</dbReference>
<dbReference type="GeneID" id="89923317"/>
<dbReference type="PANTHER" id="PTHR43301">
    <property type="entry name" value="ARABINAN ENDO-1,5-ALPHA-L-ARABINOSIDASE"/>
    <property type="match status" value="1"/>
</dbReference>
<keyword evidence="6 7" id="KW-0326">Glycosidase</keyword>
<reference evidence="11 12" key="1">
    <citation type="submission" date="2023-08" db="EMBL/GenBank/DDBJ databases">
        <title>Black Yeasts Isolated from many extreme environments.</title>
        <authorList>
            <person name="Coleine C."/>
            <person name="Stajich J.E."/>
            <person name="Selbmann L."/>
        </authorList>
    </citation>
    <scope>NUCLEOTIDE SEQUENCE [LARGE SCALE GENOMIC DNA]</scope>
    <source>
        <strain evidence="11 12">CCFEE 5935</strain>
    </source>
</reference>
<evidence type="ECO:0000256" key="5">
    <source>
        <dbReference type="ARBA" id="ARBA00022801"/>
    </source>
</evidence>
<comment type="caution">
    <text evidence="11">The sequence shown here is derived from an EMBL/GenBank/DDBJ whole genome shotgun (WGS) entry which is preliminary data.</text>
</comment>
<gene>
    <name evidence="11" type="ORF">LTR77_001970</name>
</gene>
<dbReference type="PANTHER" id="PTHR43301:SF3">
    <property type="entry name" value="ARABINAN ENDO-1,5-ALPHA-L-ARABINOSIDASE A-RELATED"/>
    <property type="match status" value="1"/>
</dbReference>
<dbReference type="RefSeq" id="XP_064661984.1">
    <property type="nucleotide sequence ID" value="XM_064799229.1"/>
</dbReference>
<evidence type="ECO:0000256" key="4">
    <source>
        <dbReference type="ARBA" id="ARBA00012586"/>
    </source>
</evidence>
<feature type="active site" description="Proton acceptor" evidence="8">
    <location>
        <position position="35"/>
    </location>
</feature>
<organism evidence="11 12">
    <name type="scientific">Saxophila tyrrhenica</name>
    <dbReference type="NCBI Taxonomy" id="1690608"/>
    <lineage>
        <taxon>Eukaryota</taxon>
        <taxon>Fungi</taxon>
        <taxon>Dikarya</taxon>
        <taxon>Ascomycota</taxon>
        <taxon>Pezizomycotina</taxon>
        <taxon>Dothideomycetes</taxon>
        <taxon>Dothideomycetidae</taxon>
        <taxon>Mycosphaerellales</taxon>
        <taxon>Extremaceae</taxon>
        <taxon>Saxophila</taxon>
    </lineage>
</organism>
<evidence type="ECO:0000256" key="6">
    <source>
        <dbReference type="ARBA" id="ARBA00023295"/>
    </source>
</evidence>
<evidence type="ECO:0000256" key="10">
    <source>
        <dbReference type="SAM" id="SignalP"/>
    </source>
</evidence>
<evidence type="ECO:0000313" key="11">
    <source>
        <dbReference type="EMBL" id="KAK5173289.1"/>
    </source>
</evidence>